<evidence type="ECO:0000313" key="1">
    <source>
        <dbReference type="EMBL" id="KAL3596482.1"/>
    </source>
</evidence>
<keyword evidence="2" id="KW-1185">Reference proteome</keyword>
<dbReference type="Proteomes" id="UP000309997">
    <property type="component" value="Unassembled WGS sequence"/>
</dbReference>
<dbReference type="EMBL" id="RCHU02000004">
    <property type="protein sequence ID" value="KAL3596482.1"/>
    <property type="molecule type" value="Genomic_DNA"/>
</dbReference>
<reference evidence="1 2" key="1">
    <citation type="journal article" date="2024" name="Plant Biotechnol. J.">
        <title>Genome and CRISPR/Cas9 system of a widespread forest tree (Populus alba) in the world.</title>
        <authorList>
            <person name="Liu Y.J."/>
            <person name="Jiang P.F."/>
            <person name="Han X.M."/>
            <person name="Li X.Y."/>
            <person name="Wang H.M."/>
            <person name="Wang Y.J."/>
            <person name="Wang X.X."/>
            <person name="Zeng Q.Y."/>
        </authorList>
    </citation>
    <scope>NUCLEOTIDE SEQUENCE [LARGE SCALE GENOMIC DNA]</scope>
    <source>
        <strain evidence="2">cv. PAL-ZL1</strain>
    </source>
</reference>
<organism evidence="1 2">
    <name type="scientific">Populus alba</name>
    <name type="common">White poplar</name>
    <dbReference type="NCBI Taxonomy" id="43335"/>
    <lineage>
        <taxon>Eukaryota</taxon>
        <taxon>Viridiplantae</taxon>
        <taxon>Streptophyta</taxon>
        <taxon>Embryophyta</taxon>
        <taxon>Tracheophyta</taxon>
        <taxon>Spermatophyta</taxon>
        <taxon>Magnoliopsida</taxon>
        <taxon>eudicotyledons</taxon>
        <taxon>Gunneridae</taxon>
        <taxon>Pentapetalae</taxon>
        <taxon>rosids</taxon>
        <taxon>fabids</taxon>
        <taxon>Malpighiales</taxon>
        <taxon>Salicaceae</taxon>
        <taxon>Saliceae</taxon>
        <taxon>Populus</taxon>
    </lineage>
</organism>
<comment type="caution">
    <text evidence="1">The sequence shown here is derived from an EMBL/GenBank/DDBJ whole genome shotgun (WGS) entry which is preliminary data.</text>
</comment>
<name>A0ACC4CFV9_POPAL</name>
<accession>A0ACC4CFV9</accession>
<gene>
    <name evidence="1" type="ORF">D5086_008119</name>
</gene>
<evidence type="ECO:0000313" key="2">
    <source>
        <dbReference type="Proteomes" id="UP000309997"/>
    </source>
</evidence>
<protein>
    <submittedName>
        <fullName evidence="1">Uncharacterized protein</fullName>
    </submittedName>
</protein>
<sequence>MEENVLALLDDSSDSKHTPDANDDRFAQVANEGNLQALEMEHLGDLNSLSSCCRNHELDLSKGVLAPSEHNHFSSHRYLSLPQLYIHPFDHHRNRSTLLSLANILHPHKSQTPTEPPCPHTSS</sequence>
<proteinExistence type="predicted"/>